<dbReference type="AlphaFoldDB" id="A0A0U1P5H7"/>
<name>A0A0U1P5H7_PHOLE</name>
<reference evidence="3" key="1">
    <citation type="submission" date="2012-12" db="EMBL/GenBank/DDBJ databases">
        <title>Genome Sequence of Photobacterium leiognathi lrivu.4.1.</title>
        <authorList>
            <person name="Urbanczyk H."/>
            <person name="Ogura Y."/>
            <person name="Hayashi T."/>
            <person name="Dunlap P.V."/>
        </authorList>
    </citation>
    <scope>NUCLEOTIDE SEQUENCE [LARGE SCALE GENOMIC DNA]</scope>
    <source>
        <strain evidence="3">lrivu.4.1</strain>
    </source>
</reference>
<sequence length="313" mass="35112">MFISEEMKLRTKQISKAVDPENLMYANEDQQAFADAFRGLENAMAQDIEAVYEESDPEQYLDTVEEEDLWAESILAIGVLALLFRKQSEKGLSTLANIYNVFPHKDLIDASQSGINAAVRKYERDLRNKLPSRHQLKTFNNKLKSLGKSVVERGKLLVASFAGVTKKQAKQIKDAVIKMVEGGKSQTAIVRDAIRRRKTQLNKRINLAAKLTTKTAKETAKMTGVKALQKMNKLPDGELWCQWMGVNDSAQSKTCGMNSGKKRKVGDKFPDGSVHPPSSTPHPCRSQLRYFIKMPDGSEQDLKGTNKMKTNFV</sequence>
<dbReference type="HOGENOM" id="CLU_888110_0_0_6"/>
<evidence type="ECO:0000313" key="2">
    <source>
        <dbReference type="EMBL" id="GAD29808.1"/>
    </source>
</evidence>
<accession>A0A0U1P5H7</accession>
<dbReference type="Proteomes" id="UP000030675">
    <property type="component" value="Unassembled WGS sequence"/>
</dbReference>
<proteinExistence type="predicted"/>
<feature type="region of interest" description="Disordered" evidence="1">
    <location>
        <begin position="252"/>
        <end position="285"/>
    </location>
</feature>
<organism evidence="2 3">
    <name type="scientific">Photobacterium leiognathi lrivu.4.1</name>
    <dbReference type="NCBI Taxonomy" id="1248232"/>
    <lineage>
        <taxon>Bacteria</taxon>
        <taxon>Pseudomonadati</taxon>
        <taxon>Pseudomonadota</taxon>
        <taxon>Gammaproteobacteria</taxon>
        <taxon>Vibrionales</taxon>
        <taxon>Vibrionaceae</taxon>
        <taxon>Photobacterium</taxon>
    </lineage>
</organism>
<dbReference type="EMBL" id="DF196819">
    <property type="protein sequence ID" value="GAD29808.1"/>
    <property type="molecule type" value="Genomic_DNA"/>
</dbReference>
<gene>
    <name evidence="2" type="ORF">PLEI_1461</name>
</gene>
<protein>
    <submittedName>
        <fullName evidence="2">Uncharacterized protein</fullName>
    </submittedName>
</protein>
<evidence type="ECO:0000256" key="1">
    <source>
        <dbReference type="SAM" id="MobiDB-lite"/>
    </source>
</evidence>
<dbReference type="RefSeq" id="WP_023932327.1">
    <property type="nucleotide sequence ID" value="NZ_DF196819.1"/>
</dbReference>
<evidence type="ECO:0000313" key="3">
    <source>
        <dbReference type="Proteomes" id="UP000030675"/>
    </source>
</evidence>